<proteinExistence type="predicted"/>
<keyword evidence="1" id="KW-0489">Methyltransferase</keyword>
<evidence type="ECO:0000313" key="1">
    <source>
        <dbReference type="EMBL" id="QCO00332.1"/>
    </source>
</evidence>
<sequence>MKMHNIELKFDMTIPGQVSEVDLRAIAQLAAGLSPGSIIVELGSLYGRTAFTWSMNAPSGSKVFCIDPWHREHWIINLVERPFNAPPFSFDAFQKYTENCPGITPIQGYSPDDVMDWNQPIDVYFDDSIHQNPGFRRNLEFWERFVKPGGIICGDDYKPRNTDMLQEIHGLANIYGVEVKTFDEFWVIQKPSSFNRSAYASESQHFRFLNPDSAIPSIEASVLKTDSGIPTLLSKSESRRLAQLSKAIPANGTALDIGAFYGHSSWIIAQNADPSIHVFAIDTWRRQSWMRNIESRFNAPPLSWKAFRSYTAGCTNISSIPMSSPESFENWNIPIDLYFEDANHTAPMIGRNLHFWSKHVKPGGVICGWNYRHNNKDLLEEVDLLASRFGAKVSTHGQLWEIVKPN</sequence>
<reference evidence="1 2" key="1">
    <citation type="submission" date="2018-09" db="EMBL/GenBank/DDBJ databases">
        <title>Whole genome based analysis of evolution and adaptive divergence in Indian and Brazilian strains of Azospirillum brasilense.</title>
        <authorList>
            <person name="Singh C."/>
            <person name="Tripathi A.K."/>
        </authorList>
    </citation>
    <scope>NUCLEOTIDE SEQUENCE [LARGE SCALE GENOMIC DNA]</scope>
    <source>
        <strain evidence="1 2">MTCC4035</strain>
        <plasmid evidence="1 2">p6</plasmid>
    </source>
</reference>
<keyword evidence="1" id="KW-0614">Plasmid</keyword>
<geneLocation type="plasmid" evidence="1 2">
    <name>p6</name>
</geneLocation>
<dbReference type="SUPFAM" id="SSF53335">
    <property type="entry name" value="S-adenosyl-L-methionine-dependent methyltransferases"/>
    <property type="match status" value="2"/>
</dbReference>
<dbReference type="Proteomes" id="UP000298595">
    <property type="component" value="Plasmid p6"/>
</dbReference>
<dbReference type="EMBL" id="CP032327">
    <property type="protein sequence ID" value="QCO00332.1"/>
    <property type="molecule type" value="Genomic_DNA"/>
</dbReference>
<accession>A0A4D8Q1W1</accession>
<gene>
    <name evidence="1" type="ORF">D3093_34330</name>
</gene>
<dbReference type="KEGG" id="aare:D3093_34330"/>
<dbReference type="GO" id="GO:0032259">
    <property type="term" value="P:methylation"/>
    <property type="evidence" value="ECO:0007669"/>
    <property type="project" value="UniProtKB-KW"/>
</dbReference>
<protein>
    <submittedName>
        <fullName evidence="1">Class I SAM-dependent methyltransferase</fullName>
    </submittedName>
</protein>
<name>A0A4D8Q1W1_9PROT</name>
<dbReference type="InterPro" id="IPR029063">
    <property type="entry name" value="SAM-dependent_MTases_sf"/>
</dbReference>
<organism evidence="1 2">
    <name type="scientific">Azospirillum argentinense</name>
    <dbReference type="NCBI Taxonomy" id="2970906"/>
    <lineage>
        <taxon>Bacteria</taxon>
        <taxon>Pseudomonadati</taxon>
        <taxon>Pseudomonadota</taxon>
        <taxon>Alphaproteobacteria</taxon>
        <taxon>Rhodospirillales</taxon>
        <taxon>Azospirillaceae</taxon>
        <taxon>Azospirillum</taxon>
    </lineage>
</organism>
<dbReference type="GO" id="GO:0008168">
    <property type="term" value="F:methyltransferase activity"/>
    <property type="evidence" value="ECO:0007669"/>
    <property type="project" value="UniProtKB-KW"/>
</dbReference>
<dbReference type="AlphaFoldDB" id="A0A4D8Q1W1"/>
<dbReference type="RefSeq" id="WP_137119040.1">
    <property type="nucleotide sequence ID" value="NZ_CP032327.1"/>
</dbReference>
<dbReference type="Pfam" id="PF13578">
    <property type="entry name" value="Methyltransf_24"/>
    <property type="match status" value="2"/>
</dbReference>
<evidence type="ECO:0000313" key="2">
    <source>
        <dbReference type="Proteomes" id="UP000298595"/>
    </source>
</evidence>
<dbReference type="Gene3D" id="3.40.50.150">
    <property type="entry name" value="Vaccinia Virus protein VP39"/>
    <property type="match status" value="2"/>
</dbReference>
<keyword evidence="1" id="KW-0808">Transferase</keyword>